<evidence type="ECO:0000256" key="3">
    <source>
        <dbReference type="ARBA" id="ARBA00015802"/>
    </source>
</evidence>
<evidence type="ECO:0000256" key="7">
    <source>
        <dbReference type="ARBA" id="ARBA00023128"/>
    </source>
</evidence>
<keyword evidence="10" id="KW-1185">Reference proteome</keyword>
<dbReference type="STRING" id="56723.ENSLBEP00000012426"/>
<evidence type="ECO:0000256" key="5">
    <source>
        <dbReference type="ARBA" id="ARBA00022703"/>
    </source>
</evidence>
<dbReference type="InterPro" id="IPR010479">
    <property type="entry name" value="BID"/>
</dbReference>
<reference evidence="9" key="2">
    <citation type="submission" date="2025-09" db="UniProtKB">
        <authorList>
            <consortium name="Ensembl"/>
        </authorList>
    </citation>
    <scope>IDENTIFICATION</scope>
</reference>
<keyword evidence="8" id="KW-0472">Membrane</keyword>
<evidence type="ECO:0000256" key="6">
    <source>
        <dbReference type="ARBA" id="ARBA00022787"/>
    </source>
</evidence>
<evidence type="ECO:0000313" key="9">
    <source>
        <dbReference type="Ensembl" id="ENSLBEP00000012426.1"/>
    </source>
</evidence>
<dbReference type="GeneTree" id="ENSGT00650000094837"/>
<evidence type="ECO:0000256" key="2">
    <source>
        <dbReference type="ARBA" id="ARBA00004496"/>
    </source>
</evidence>
<evidence type="ECO:0000256" key="4">
    <source>
        <dbReference type="ARBA" id="ARBA00022490"/>
    </source>
</evidence>
<proteinExistence type="predicted"/>
<dbReference type="GO" id="GO:2001238">
    <property type="term" value="P:positive regulation of extrinsic apoptotic signaling pathway"/>
    <property type="evidence" value="ECO:0007669"/>
    <property type="project" value="TreeGrafter"/>
</dbReference>
<evidence type="ECO:0000256" key="1">
    <source>
        <dbReference type="ARBA" id="ARBA00004294"/>
    </source>
</evidence>
<accession>A0A3Q3EY88</accession>
<keyword evidence="6" id="KW-1000">Mitochondrion outer membrane</keyword>
<dbReference type="Ensembl" id="ENSLBET00000013062.1">
    <property type="protein sequence ID" value="ENSLBEP00000012426.1"/>
    <property type="gene ID" value="ENSLBEG00000009548.1"/>
</dbReference>
<dbReference type="PANTHER" id="PTHR35447">
    <property type="entry name" value="BH3-INTERACTING DOMAIN DEATH AGONIST"/>
    <property type="match status" value="1"/>
</dbReference>
<evidence type="ECO:0000313" key="10">
    <source>
        <dbReference type="Proteomes" id="UP000261660"/>
    </source>
</evidence>
<evidence type="ECO:0000256" key="8">
    <source>
        <dbReference type="ARBA" id="ARBA00023136"/>
    </source>
</evidence>
<dbReference type="InterPro" id="IPR036834">
    <property type="entry name" value="Bcl-2-like_sf"/>
</dbReference>
<dbReference type="GO" id="GO:0005741">
    <property type="term" value="C:mitochondrial outer membrane"/>
    <property type="evidence" value="ECO:0007669"/>
    <property type="project" value="UniProtKB-SubCell"/>
</dbReference>
<dbReference type="Pfam" id="PF06393">
    <property type="entry name" value="BID"/>
    <property type="match status" value="1"/>
</dbReference>
<dbReference type="Proteomes" id="UP000261660">
    <property type="component" value="Unplaced"/>
</dbReference>
<dbReference type="SUPFAM" id="SSF56854">
    <property type="entry name" value="Bcl-2 inhibitors of programmed cell death"/>
    <property type="match status" value="1"/>
</dbReference>
<comment type="subcellular location">
    <subcellularLocation>
        <location evidence="2">Cytoplasm</location>
    </subcellularLocation>
    <subcellularLocation>
        <location evidence="1">Mitochondrion outer membrane</location>
    </subcellularLocation>
</comment>
<organism evidence="9 10">
    <name type="scientific">Labrus bergylta</name>
    <name type="common">ballan wrasse</name>
    <dbReference type="NCBI Taxonomy" id="56723"/>
    <lineage>
        <taxon>Eukaryota</taxon>
        <taxon>Metazoa</taxon>
        <taxon>Chordata</taxon>
        <taxon>Craniata</taxon>
        <taxon>Vertebrata</taxon>
        <taxon>Euteleostomi</taxon>
        <taxon>Actinopterygii</taxon>
        <taxon>Neopterygii</taxon>
        <taxon>Teleostei</taxon>
        <taxon>Neoteleostei</taxon>
        <taxon>Acanthomorphata</taxon>
        <taxon>Eupercaria</taxon>
        <taxon>Labriformes</taxon>
        <taxon>Labridae</taxon>
        <taxon>Labrus</taxon>
    </lineage>
</organism>
<keyword evidence="7" id="KW-0496">Mitochondrion</keyword>
<reference evidence="9" key="1">
    <citation type="submission" date="2025-08" db="UniProtKB">
        <authorList>
            <consortium name="Ensembl"/>
        </authorList>
    </citation>
    <scope>IDENTIFICATION</scope>
</reference>
<dbReference type="PANTHER" id="PTHR35447:SF1">
    <property type="entry name" value="BH3-INTERACTING DOMAIN DEATH AGONIST"/>
    <property type="match status" value="1"/>
</dbReference>
<protein>
    <recommendedName>
        <fullName evidence="3">BH3-interacting domain death agonist</fullName>
    </recommendedName>
</protein>
<dbReference type="GO" id="GO:0090200">
    <property type="term" value="P:positive regulation of release of cytochrome c from mitochondria"/>
    <property type="evidence" value="ECO:0007669"/>
    <property type="project" value="TreeGrafter"/>
</dbReference>
<keyword evidence="5" id="KW-0053">Apoptosis</keyword>
<dbReference type="InParanoid" id="A0A3Q3EY88"/>
<dbReference type="GO" id="GO:2001244">
    <property type="term" value="P:positive regulation of intrinsic apoptotic signaling pathway"/>
    <property type="evidence" value="ECO:0007669"/>
    <property type="project" value="TreeGrafter"/>
</dbReference>
<dbReference type="Gene3D" id="1.10.437.10">
    <property type="entry name" value="Blc2-like"/>
    <property type="match status" value="1"/>
</dbReference>
<dbReference type="GO" id="GO:0005829">
    <property type="term" value="C:cytosol"/>
    <property type="evidence" value="ECO:0007669"/>
    <property type="project" value="TreeGrafter"/>
</dbReference>
<dbReference type="GO" id="GO:0008637">
    <property type="term" value="P:apoptotic mitochondrial changes"/>
    <property type="evidence" value="ECO:0007669"/>
    <property type="project" value="TreeGrafter"/>
</dbReference>
<keyword evidence="4" id="KW-0963">Cytoplasm</keyword>
<sequence>VNCNRRPNAALLVLTFLQADCRNSECVKELHSLGQELHLRLEDGDLETDGHLPVFIRASLDDIQPSVELQNRAKYVRFALELREIAAQLEHNIVAQATQNLNGKISNSPFHQWKDHLSREVERVMRQGVGLEHLARERVIMALTLTLVKGVCEQAPRLLRNLFNIALQYVSGGGNR</sequence>
<dbReference type="AlphaFoldDB" id="A0A3Q3EY88"/>
<name>A0A3Q3EY88_9LABR</name>